<keyword evidence="3" id="KW-0862">Zinc</keyword>
<evidence type="ECO:0000256" key="3">
    <source>
        <dbReference type="ARBA" id="ARBA00022833"/>
    </source>
</evidence>
<keyword evidence="8" id="KW-1185">Reference proteome</keyword>
<dbReference type="Pfam" id="PF25019">
    <property type="entry name" value="LRR_R13L1-DRL21"/>
    <property type="match status" value="1"/>
</dbReference>
<dbReference type="GO" id="GO:0003677">
    <property type="term" value="F:DNA binding"/>
    <property type="evidence" value="ECO:0007669"/>
    <property type="project" value="InterPro"/>
</dbReference>
<dbReference type="GO" id="GO:0008270">
    <property type="term" value="F:zinc ion binding"/>
    <property type="evidence" value="ECO:0007669"/>
    <property type="project" value="UniProtKB-KW"/>
</dbReference>
<organism evidence="7 8">
    <name type="scientific">Quercus suber</name>
    <name type="common">Cork oak</name>
    <dbReference type="NCBI Taxonomy" id="58331"/>
    <lineage>
        <taxon>Eukaryota</taxon>
        <taxon>Viridiplantae</taxon>
        <taxon>Streptophyta</taxon>
        <taxon>Embryophyta</taxon>
        <taxon>Tracheophyta</taxon>
        <taxon>Spermatophyta</taxon>
        <taxon>Magnoliopsida</taxon>
        <taxon>eudicotyledons</taxon>
        <taxon>Gunneridae</taxon>
        <taxon>Pentapetalae</taxon>
        <taxon>rosids</taxon>
        <taxon>fabids</taxon>
        <taxon>Fagales</taxon>
        <taxon>Fagaceae</taxon>
        <taxon>Quercus</taxon>
    </lineage>
</organism>
<dbReference type="AlphaFoldDB" id="A0AAW0L108"/>
<name>A0AAW0L108_QUESU</name>
<accession>A0AAW0L108</accession>
<keyword evidence="2 4" id="KW-0863">Zinc-finger</keyword>
<evidence type="ECO:0000259" key="6">
    <source>
        <dbReference type="PROSITE" id="PS50808"/>
    </source>
</evidence>
<dbReference type="InterPro" id="IPR056789">
    <property type="entry name" value="LRR_R13L1-DRL21"/>
</dbReference>
<evidence type="ECO:0000256" key="5">
    <source>
        <dbReference type="SAM" id="MobiDB-lite"/>
    </source>
</evidence>
<dbReference type="InterPro" id="IPR032675">
    <property type="entry name" value="LRR_dom_sf"/>
</dbReference>
<evidence type="ECO:0000313" key="8">
    <source>
        <dbReference type="Proteomes" id="UP000237347"/>
    </source>
</evidence>
<keyword evidence="1" id="KW-0479">Metal-binding</keyword>
<comment type="caution">
    <text evidence="7">The sequence shown here is derived from an EMBL/GenBank/DDBJ whole genome shotgun (WGS) entry which is preliminary data.</text>
</comment>
<evidence type="ECO:0000256" key="1">
    <source>
        <dbReference type="ARBA" id="ARBA00022723"/>
    </source>
</evidence>
<evidence type="ECO:0000313" key="7">
    <source>
        <dbReference type="EMBL" id="KAK7844589.1"/>
    </source>
</evidence>
<dbReference type="InterPro" id="IPR003656">
    <property type="entry name" value="Znf_BED"/>
</dbReference>
<gene>
    <name evidence="7" type="primary">RPPL1_8</name>
    <name evidence="7" type="ORF">CFP56_010748</name>
</gene>
<proteinExistence type="predicted"/>
<feature type="domain" description="BED-type" evidence="6">
    <location>
        <begin position="3"/>
        <end position="57"/>
    </location>
</feature>
<sequence>MGRKRDRFWDYAEDLKGRFKCNYCKHEFPGGASRIKSHLAGVKGRDIVICDVVPEDVQKEAYKATQETNKKHKNASTSSNDKEGTLASTSISTIQKEKFVTQRNEEYMAEIVLDDVVDGLPHPNLKSLTIVSYRGKKFPSWVGSLLYQNLIEIYLIDCRECEEIPTLGHLPCLRVLEITAMEELRSIGNEFYSHSDGSGRNTTTLFPALRKLRWHNMKNLEEWTDAKELTSAGDLPDSLYTCASLQKLEVSECHELRYLPGVPSIIFGEQCYAPLLQYLENGDCLPFTSSIHPSLQKLTLCDSPQEVQSTATYSILSLRKSIYHPL</sequence>
<protein>
    <submittedName>
        <fullName evidence="7">Disease resistance rpp13-like protein 1</fullName>
    </submittedName>
</protein>
<dbReference type="PANTHER" id="PTHR47186:SF41">
    <property type="entry name" value="OS12G0131701 PROTEIN"/>
    <property type="match status" value="1"/>
</dbReference>
<dbReference type="PANTHER" id="PTHR47186">
    <property type="entry name" value="LEUCINE-RICH REPEAT-CONTAINING PROTEIN 57"/>
    <property type="match status" value="1"/>
</dbReference>
<dbReference type="EMBL" id="PKMF04000183">
    <property type="protein sequence ID" value="KAK7844589.1"/>
    <property type="molecule type" value="Genomic_DNA"/>
</dbReference>
<evidence type="ECO:0000256" key="4">
    <source>
        <dbReference type="PROSITE-ProRule" id="PRU00027"/>
    </source>
</evidence>
<dbReference type="SUPFAM" id="SSF52058">
    <property type="entry name" value="L domain-like"/>
    <property type="match status" value="1"/>
</dbReference>
<feature type="region of interest" description="Disordered" evidence="5">
    <location>
        <begin position="64"/>
        <end position="87"/>
    </location>
</feature>
<evidence type="ECO:0000256" key="2">
    <source>
        <dbReference type="ARBA" id="ARBA00022771"/>
    </source>
</evidence>
<dbReference type="PROSITE" id="PS50808">
    <property type="entry name" value="ZF_BED"/>
    <property type="match status" value="1"/>
</dbReference>
<reference evidence="7 8" key="1">
    <citation type="journal article" date="2018" name="Sci. Data">
        <title>The draft genome sequence of cork oak.</title>
        <authorList>
            <person name="Ramos A.M."/>
            <person name="Usie A."/>
            <person name="Barbosa P."/>
            <person name="Barros P.M."/>
            <person name="Capote T."/>
            <person name="Chaves I."/>
            <person name="Simoes F."/>
            <person name="Abreu I."/>
            <person name="Carrasquinho I."/>
            <person name="Faro C."/>
            <person name="Guimaraes J.B."/>
            <person name="Mendonca D."/>
            <person name="Nobrega F."/>
            <person name="Rodrigues L."/>
            <person name="Saibo N.J.M."/>
            <person name="Varela M.C."/>
            <person name="Egas C."/>
            <person name="Matos J."/>
            <person name="Miguel C.M."/>
            <person name="Oliveira M.M."/>
            <person name="Ricardo C.P."/>
            <person name="Goncalves S."/>
        </authorList>
    </citation>
    <scope>NUCLEOTIDE SEQUENCE [LARGE SCALE GENOMIC DNA]</scope>
    <source>
        <strain evidence="8">cv. HL8</strain>
    </source>
</reference>
<dbReference type="Proteomes" id="UP000237347">
    <property type="component" value="Unassembled WGS sequence"/>
</dbReference>
<dbReference type="Gene3D" id="3.80.10.10">
    <property type="entry name" value="Ribonuclease Inhibitor"/>
    <property type="match status" value="1"/>
</dbReference>